<evidence type="ECO:0000256" key="2">
    <source>
        <dbReference type="ARBA" id="ARBA00009370"/>
    </source>
</evidence>
<dbReference type="STRING" id="1131292.BCR24_01955"/>
<comment type="catalytic activity">
    <reaction evidence="3">
        <text>Cleavage of hydrophobic, N-terminal signal or leader sequences from secreted and periplasmic proteins.</text>
        <dbReference type="EC" id="3.4.21.89"/>
    </reaction>
</comment>
<dbReference type="AlphaFoldDB" id="A0A1E5HD19"/>
<dbReference type="PRINTS" id="PR00727">
    <property type="entry name" value="LEADERPTASE"/>
</dbReference>
<dbReference type="GO" id="GO:0005886">
    <property type="term" value="C:plasma membrane"/>
    <property type="evidence" value="ECO:0007669"/>
    <property type="project" value="UniProtKB-SubCell"/>
</dbReference>
<organism evidence="6 7">
    <name type="scientific">Enterococcus ureilyticus</name>
    <dbReference type="NCBI Taxonomy" id="1131292"/>
    <lineage>
        <taxon>Bacteria</taxon>
        <taxon>Bacillati</taxon>
        <taxon>Bacillota</taxon>
        <taxon>Bacilli</taxon>
        <taxon>Lactobacillales</taxon>
        <taxon>Enterococcaceae</taxon>
        <taxon>Enterococcus</taxon>
    </lineage>
</organism>
<dbReference type="InterPro" id="IPR000223">
    <property type="entry name" value="Pept_S26A_signal_pept_1"/>
</dbReference>
<keyword evidence="3" id="KW-1133">Transmembrane helix</keyword>
<keyword evidence="3" id="KW-0645">Protease</keyword>
<name>A0A1E5HD19_9ENTE</name>
<accession>A0A1E5HD19</accession>
<comment type="subcellular location">
    <subcellularLocation>
        <location evidence="1">Cell membrane</location>
        <topology evidence="1">Single-pass type II membrane protein</topology>
    </subcellularLocation>
    <subcellularLocation>
        <location evidence="3">Membrane</location>
        <topology evidence="3">Single-pass type II membrane protein</topology>
    </subcellularLocation>
</comment>
<evidence type="ECO:0000256" key="3">
    <source>
        <dbReference type="RuleBase" id="RU362042"/>
    </source>
</evidence>
<dbReference type="Pfam" id="PF10502">
    <property type="entry name" value="Peptidase_S26"/>
    <property type="match status" value="1"/>
</dbReference>
<gene>
    <name evidence="6" type="ORF">BCR24_01955</name>
</gene>
<dbReference type="GO" id="GO:0006465">
    <property type="term" value="P:signal peptide processing"/>
    <property type="evidence" value="ECO:0007669"/>
    <property type="project" value="InterPro"/>
</dbReference>
<feature type="domain" description="Peptidase S26" evidence="5">
    <location>
        <begin position="54"/>
        <end position="215"/>
    </location>
</feature>
<feature type="compositionally biased region" description="Basic residues" evidence="4">
    <location>
        <begin position="23"/>
        <end position="42"/>
    </location>
</feature>
<dbReference type="GO" id="GO:0004252">
    <property type="term" value="F:serine-type endopeptidase activity"/>
    <property type="evidence" value="ECO:0007669"/>
    <property type="project" value="InterPro"/>
</dbReference>
<evidence type="ECO:0000256" key="1">
    <source>
        <dbReference type="ARBA" id="ARBA00004401"/>
    </source>
</evidence>
<proteinExistence type="inferred from homology"/>
<evidence type="ECO:0000313" key="7">
    <source>
        <dbReference type="Proteomes" id="UP000094469"/>
    </source>
</evidence>
<dbReference type="InterPro" id="IPR036286">
    <property type="entry name" value="LexA/Signal_pep-like_sf"/>
</dbReference>
<comment type="caution">
    <text evidence="6">The sequence shown here is derived from an EMBL/GenBank/DDBJ whole genome shotgun (WGS) entry which is preliminary data.</text>
</comment>
<dbReference type="Gene3D" id="2.10.109.10">
    <property type="entry name" value="Umud Fragment, subunit A"/>
    <property type="match status" value="1"/>
</dbReference>
<keyword evidence="3" id="KW-0378">Hydrolase</keyword>
<dbReference type="CDD" id="cd06530">
    <property type="entry name" value="S26_SPase_I"/>
    <property type="match status" value="1"/>
</dbReference>
<evidence type="ECO:0000313" key="6">
    <source>
        <dbReference type="EMBL" id="OEG22839.1"/>
    </source>
</evidence>
<evidence type="ECO:0000256" key="4">
    <source>
        <dbReference type="SAM" id="MobiDB-lite"/>
    </source>
</evidence>
<feature type="transmembrane region" description="Helical" evidence="3">
    <location>
        <begin position="51"/>
        <end position="74"/>
    </location>
</feature>
<dbReference type="InterPro" id="IPR019533">
    <property type="entry name" value="Peptidase_S26"/>
</dbReference>
<dbReference type="SUPFAM" id="SSF51306">
    <property type="entry name" value="LexA/Signal peptidase"/>
    <property type="match status" value="1"/>
</dbReference>
<reference evidence="7" key="1">
    <citation type="submission" date="2016-09" db="EMBL/GenBank/DDBJ databases">
        <authorList>
            <person name="Gulvik C.A."/>
        </authorList>
    </citation>
    <scope>NUCLEOTIDE SEQUENCE [LARGE SCALE GENOMIC DNA]</scope>
    <source>
        <strain evidence="7">LMG 26676</strain>
    </source>
</reference>
<keyword evidence="3" id="KW-0472">Membrane</keyword>
<feature type="region of interest" description="Disordered" evidence="4">
    <location>
        <begin position="1"/>
        <end position="42"/>
    </location>
</feature>
<dbReference type="PANTHER" id="PTHR43390:SF1">
    <property type="entry name" value="CHLOROPLAST PROCESSING PEPTIDASE"/>
    <property type="match status" value="1"/>
</dbReference>
<dbReference type="NCBIfam" id="TIGR02227">
    <property type="entry name" value="sigpep_I_bact"/>
    <property type="match status" value="1"/>
</dbReference>
<sequence length="225" mass="26246">MHKNQSKQKAAHLNQGKKESAKKNRKVQSKSLKSKKIKRTLKKKRKQRHQFYKEIGVSFFLLILLFFALQWVFFSMPKVDGYGMTTTLDDGDRLFVSKRSAIKRFDLVYFKNPETKQVMIRRVIGLPGEEIAYVNDELMINKAPVVERFLKKEISEAAQEKRRLTEDFTLAGLTGSTLLPKESYFVLGDNRHYAADSRQFGWIEKKDILGVVKARITPFHHMTQF</sequence>
<dbReference type="EMBL" id="MIKC01000012">
    <property type="protein sequence ID" value="OEG22839.1"/>
    <property type="molecule type" value="Genomic_DNA"/>
</dbReference>
<feature type="compositionally biased region" description="Basic residues" evidence="4">
    <location>
        <begin position="1"/>
        <end position="10"/>
    </location>
</feature>
<dbReference type="EC" id="3.4.21.89" evidence="3"/>
<dbReference type="PANTHER" id="PTHR43390">
    <property type="entry name" value="SIGNAL PEPTIDASE I"/>
    <property type="match status" value="1"/>
</dbReference>
<dbReference type="GO" id="GO:0009003">
    <property type="term" value="F:signal peptidase activity"/>
    <property type="evidence" value="ECO:0007669"/>
    <property type="project" value="UniProtKB-EC"/>
</dbReference>
<comment type="similarity">
    <text evidence="2 3">Belongs to the peptidase S26 family.</text>
</comment>
<protein>
    <recommendedName>
        <fullName evidence="3">Signal peptidase I</fullName>
        <ecNumber evidence="3">3.4.21.89</ecNumber>
    </recommendedName>
</protein>
<dbReference type="Proteomes" id="UP000094469">
    <property type="component" value="Unassembled WGS sequence"/>
</dbReference>
<keyword evidence="3" id="KW-0812">Transmembrane</keyword>
<keyword evidence="7" id="KW-1185">Reference proteome</keyword>
<evidence type="ECO:0000259" key="5">
    <source>
        <dbReference type="Pfam" id="PF10502"/>
    </source>
</evidence>